<dbReference type="EMBL" id="BTRK01000004">
    <property type="protein sequence ID" value="GMR50205.1"/>
    <property type="molecule type" value="Genomic_DNA"/>
</dbReference>
<evidence type="ECO:0000313" key="2">
    <source>
        <dbReference type="Proteomes" id="UP001328107"/>
    </source>
</evidence>
<protein>
    <submittedName>
        <fullName evidence="1">Uncharacterized protein</fullName>
    </submittedName>
</protein>
<feature type="non-terminal residue" evidence="1">
    <location>
        <position position="78"/>
    </location>
</feature>
<reference evidence="2" key="1">
    <citation type="submission" date="2022-10" db="EMBL/GenBank/DDBJ databases">
        <title>Genome assembly of Pristionchus species.</title>
        <authorList>
            <person name="Yoshida K."/>
            <person name="Sommer R.J."/>
        </authorList>
    </citation>
    <scope>NUCLEOTIDE SEQUENCE [LARGE SCALE GENOMIC DNA]</scope>
    <source>
        <strain evidence="2">RS5460</strain>
    </source>
</reference>
<comment type="caution">
    <text evidence="1">The sequence shown here is derived from an EMBL/GenBank/DDBJ whole genome shotgun (WGS) entry which is preliminary data.</text>
</comment>
<dbReference type="Proteomes" id="UP001328107">
    <property type="component" value="Unassembled WGS sequence"/>
</dbReference>
<dbReference type="AlphaFoldDB" id="A0AAN5I3J9"/>
<sequence>MRTLSLRGRGVSTQEIDRQPVKFVSRRGRLRGFEPSSSVQQSWIASLSAAQGYNTPRKSNRIVPGIHCTSLSREDRRN</sequence>
<evidence type="ECO:0000313" key="1">
    <source>
        <dbReference type="EMBL" id="GMR50205.1"/>
    </source>
</evidence>
<accession>A0AAN5I3J9</accession>
<proteinExistence type="predicted"/>
<keyword evidence="2" id="KW-1185">Reference proteome</keyword>
<name>A0AAN5I3J9_9BILA</name>
<organism evidence="1 2">
    <name type="scientific">Pristionchus mayeri</name>
    <dbReference type="NCBI Taxonomy" id="1317129"/>
    <lineage>
        <taxon>Eukaryota</taxon>
        <taxon>Metazoa</taxon>
        <taxon>Ecdysozoa</taxon>
        <taxon>Nematoda</taxon>
        <taxon>Chromadorea</taxon>
        <taxon>Rhabditida</taxon>
        <taxon>Rhabditina</taxon>
        <taxon>Diplogasteromorpha</taxon>
        <taxon>Diplogasteroidea</taxon>
        <taxon>Neodiplogasteridae</taxon>
        <taxon>Pristionchus</taxon>
    </lineage>
</organism>
<gene>
    <name evidence="1" type="ORF">PMAYCL1PPCAC_20400</name>
</gene>